<keyword evidence="2" id="KW-1185">Reference proteome</keyword>
<dbReference type="EMBL" id="JBDODL010000262">
    <property type="protein sequence ID" value="MES1919350.1"/>
    <property type="molecule type" value="Genomic_DNA"/>
</dbReference>
<protein>
    <submittedName>
        <fullName evidence="1">Uncharacterized protein</fullName>
    </submittedName>
</protein>
<evidence type="ECO:0000313" key="1">
    <source>
        <dbReference type="EMBL" id="MES1919350.1"/>
    </source>
</evidence>
<name>A0ABV2AI57_9EUKA</name>
<organism evidence="1 2">
    <name type="scientific">Bonamia ostreae</name>
    <dbReference type="NCBI Taxonomy" id="126728"/>
    <lineage>
        <taxon>Eukaryota</taxon>
        <taxon>Sar</taxon>
        <taxon>Rhizaria</taxon>
        <taxon>Endomyxa</taxon>
        <taxon>Ascetosporea</taxon>
        <taxon>Haplosporida</taxon>
        <taxon>Bonamia</taxon>
    </lineage>
</organism>
<reference evidence="1 2" key="1">
    <citation type="journal article" date="2024" name="BMC Biol.">
        <title>Comparative genomics of Ascetosporea gives new insight into the evolutionary basis for animal parasitism in Rhizaria.</title>
        <authorList>
            <person name="Hiltunen Thoren M."/>
            <person name="Onut-Brannstrom I."/>
            <person name="Alfjorden A."/>
            <person name="Peckova H."/>
            <person name="Swords F."/>
            <person name="Hooper C."/>
            <person name="Holzer A.S."/>
            <person name="Bass D."/>
            <person name="Burki F."/>
        </authorList>
    </citation>
    <scope>NUCLEOTIDE SEQUENCE [LARGE SCALE GENOMIC DNA]</scope>
    <source>
        <strain evidence="1">20-A016</strain>
    </source>
</reference>
<sequence>MHKWRQFEHKPRSLQDVKEVDIFYMDARSPYYFVQMIGSKQIHMARESNFPMEKTWVEFSYFLSQHKNSSIADFHIFIKTEDKIYMLLNPAKFVYRTDFINDEQIGKFNKDTFFDLEKKMLQHLGLERQLSWVANNDIVITQEGKLLLVNLSWKKDNFDEVIDYVSQRAKIEVEEITEFIFPHSIALDCITSLDIFQHIAFFDKKVFVKTVRCSRTGEFYLQTDYFVSGNNDIKKFLQSTGKYTEAEIFVWENKDRDNHNFLLPYSKYSGLTFPYFIRKFDAEDLKKFCTIFIHTIWQLNDEHLYMKGNIDPTHILISSEGCISYLDIENFSSNHEYSHFPNAAKKIADFLKINVTDENLTGDSEYQSFCNLLRDEKVTTQDIKNNVYFMKDWAKFYFFIKSVSPKNLMRLSGEALKYEKYL</sequence>
<evidence type="ECO:0000313" key="2">
    <source>
        <dbReference type="Proteomes" id="UP001439008"/>
    </source>
</evidence>
<gene>
    <name evidence="1" type="ORF">MHBO_001197</name>
</gene>
<accession>A0ABV2AI57</accession>
<proteinExistence type="predicted"/>
<comment type="caution">
    <text evidence="1">The sequence shown here is derived from an EMBL/GenBank/DDBJ whole genome shotgun (WGS) entry which is preliminary data.</text>
</comment>
<dbReference type="Proteomes" id="UP001439008">
    <property type="component" value="Unassembled WGS sequence"/>
</dbReference>